<evidence type="ECO:0000313" key="1">
    <source>
        <dbReference type="EMBL" id="KAA0706425.1"/>
    </source>
</evidence>
<comment type="caution">
    <text evidence="1">The sequence shown here is derived from an EMBL/GenBank/DDBJ whole genome shotgun (WGS) entry which is preliminary data.</text>
</comment>
<dbReference type="AlphaFoldDB" id="A0A5A9NB26"/>
<proteinExistence type="predicted"/>
<gene>
    <name evidence="1" type="ORF">E1301_Tti023817</name>
</gene>
<organism evidence="1 2">
    <name type="scientific">Triplophysa tibetana</name>
    <dbReference type="NCBI Taxonomy" id="1572043"/>
    <lineage>
        <taxon>Eukaryota</taxon>
        <taxon>Metazoa</taxon>
        <taxon>Chordata</taxon>
        <taxon>Craniata</taxon>
        <taxon>Vertebrata</taxon>
        <taxon>Euteleostomi</taxon>
        <taxon>Actinopterygii</taxon>
        <taxon>Neopterygii</taxon>
        <taxon>Teleostei</taxon>
        <taxon>Ostariophysi</taxon>
        <taxon>Cypriniformes</taxon>
        <taxon>Nemacheilidae</taxon>
        <taxon>Triplophysa</taxon>
    </lineage>
</organism>
<name>A0A5A9NB26_9TELE</name>
<dbReference type="EMBL" id="SOYY01000020">
    <property type="protein sequence ID" value="KAA0706425.1"/>
    <property type="molecule type" value="Genomic_DNA"/>
</dbReference>
<sequence length="99" mass="11589">MLCKPVFDSFVENKIRYFKKCHNGFVSIQLNSIQFSVDLSPLFLKISYFVSPLNILKIKTLTIITQPQVVPSLYKCLCSVEHKERYLEECKQLRILGHH</sequence>
<evidence type="ECO:0000313" key="2">
    <source>
        <dbReference type="Proteomes" id="UP000324632"/>
    </source>
</evidence>
<dbReference type="Proteomes" id="UP000324632">
    <property type="component" value="Chromosome 20"/>
</dbReference>
<protein>
    <submittedName>
        <fullName evidence="1">Uncharacterized protein</fullName>
    </submittedName>
</protein>
<reference evidence="1 2" key="1">
    <citation type="journal article" date="2019" name="Mol. Ecol. Resour.">
        <title>Chromosome-level genome assembly of Triplophysa tibetana, a fish adapted to the harsh high-altitude environment of the Tibetan Plateau.</title>
        <authorList>
            <person name="Yang X."/>
            <person name="Liu H."/>
            <person name="Ma Z."/>
            <person name="Zou Y."/>
            <person name="Zou M."/>
            <person name="Mao Y."/>
            <person name="Li X."/>
            <person name="Wang H."/>
            <person name="Chen T."/>
            <person name="Wang W."/>
            <person name="Yang R."/>
        </authorList>
    </citation>
    <scope>NUCLEOTIDE SEQUENCE [LARGE SCALE GENOMIC DNA]</scope>
    <source>
        <strain evidence="1">TTIB1903HZAU</strain>
        <tissue evidence="1">Muscle</tissue>
    </source>
</reference>
<accession>A0A5A9NB26</accession>
<keyword evidence="2" id="KW-1185">Reference proteome</keyword>